<sequence>MELKPGLSALVTGGASGIGKALAIALAEKGIFVTVVDFSEDRGKEVASLVEKANSKFHSSLGFPSSIFVKCDVSNSRDVVNAFEKHVATYGGLDICINCAGIATPVPFHKDQTDGTRFWRHALNVNLVAVIDCTRLAVKAMESAGRPGVIINVGSAAGLYPTYADPIYSASKGGVVLFTRSLAPFKRRGIRVNVLCPEFVRTEMTLKMDSDFVDLMGGFLPMEMVVKGAFELITDESKGGSCLWITKRNGMQYWPSAAEEAKYRVKSSSSTRRLLYKGPVNLQLPKNFEKIVVHTLTHNFRDATRIIRTPLRLLIEPQHVLVKIVYAGVNASDVNFSSGRYFQGGKGDVGSHLPFDAGFEAVGIIAAVGDSVKDLKVGMPAALMTFGSYAEFTMLAKVAGNTVVATCGGREKAMLLKDLGVDRVIDYKAEDIKTVLKKEFPKGVDIAYESVGGEMFDLCLNALAIFGRLIVIGMISQYQGEHGWTPNKYPGLCEKLLSKSQTVAGFFLVQYSHFWQEHLDRLFQLYSRGQLKVAIDSKRFVGLNAVADAVEHLHSGKSIGKVVVRMDPTFTDQVARL</sequence>
<organism evidence="1 2">
    <name type="scientific">Eucalyptus grandis</name>
    <name type="common">Flooded gum</name>
    <dbReference type="NCBI Taxonomy" id="71139"/>
    <lineage>
        <taxon>Eukaryota</taxon>
        <taxon>Viridiplantae</taxon>
        <taxon>Streptophyta</taxon>
        <taxon>Embryophyta</taxon>
        <taxon>Tracheophyta</taxon>
        <taxon>Spermatophyta</taxon>
        <taxon>Magnoliopsida</taxon>
        <taxon>eudicotyledons</taxon>
        <taxon>Gunneridae</taxon>
        <taxon>Pentapetalae</taxon>
        <taxon>rosids</taxon>
        <taxon>malvids</taxon>
        <taxon>Myrtales</taxon>
        <taxon>Myrtaceae</taxon>
        <taxon>Myrtoideae</taxon>
        <taxon>Eucalypteae</taxon>
        <taxon>Eucalyptus</taxon>
    </lineage>
</organism>
<evidence type="ECO:0000313" key="2">
    <source>
        <dbReference type="Proteomes" id="UP000030711"/>
    </source>
</evidence>
<name>A0ACC3K2J1_EUCGR</name>
<protein>
    <submittedName>
        <fullName evidence="1">Uncharacterized protein</fullName>
    </submittedName>
</protein>
<dbReference type="EMBL" id="CM064441">
    <property type="protein sequence ID" value="KAK3420603.1"/>
    <property type="molecule type" value="Genomic_DNA"/>
</dbReference>
<gene>
    <name evidence="1" type="ORF">EUGRSUZ_G01453</name>
</gene>
<comment type="caution">
    <text evidence="1">The sequence shown here is derived from an EMBL/GenBank/DDBJ whole genome shotgun (WGS) entry which is preliminary data.</text>
</comment>
<dbReference type="Proteomes" id="UP000030711">
    <property type="component" value="Chromosome 7"/>
</dbReference>
<reference evidence="1 2" key="1">
    <citation type="journal article" date="2014" name="Nature">
        <title>The genome of Eucalyptus grandis.</title>
        <authorList>
            <person name="Myburg A.A."/>
            <person name="Grattapaglia D."/>
            <person name="Tuskan G.A."/>
            <person name="Hellsten U."/>
            <person name="Hayes R.D."/>
            <person name="Grimwood J."/>
            <person name="Jenkins J."/>
            <person name="Lindquist E."/>
            <person name="Tice H."/>
            <person name="Bauer D."/>
            <person name="Goodstein D.M."/>
            <person name="Dubchak I."/>
            <person name="Poliakov A."/>
            <person name="Mizrachi E."/>
            <person name="Kullan A.R."/>
            <person name="Hussey S.G."/>
            <person name="Pinard D."/>
            <person name="van der Merwe K."/>
            <person name="Singh P."/>
            <person name="van Jaarsveld I."/>
            <person name="Silva-Junior O.B."/>
            <person name="Togawa R.C."/>
            <person name="Pappas M.R."/>
            <person name="Faria D.A."/>
            <person name="Sansaloni C.P."/>
            <person name="Petroli C.D."/>
            <person name="Yang X."/>
            <person name="Ranjan P."/>
            <person name="Tschaplinski T.J."/>
            <person name="Ye C.Y."/>
            <person name="Li T."/>
            <person name="Sterck L."/>
            <person name="Vanneste K."/>
            <person name="Murat F."/>
            <person name="Soler M."/>
            <person name="Clemente H.S."/>
            <person name="Saidi N."/>
            <person name="Cassan-Wang H."/>
            <person name="Dunand C."/>
            <person name="Hefer C.A."/>
            <person name="Bornberg-Bauer E."/>
            <person name="Kersting A.R."/>
            <person name="Vining K."/>
            <person name="Amarasinghe V."/>
            <person name="Ranik M."/>
            <person name="Naithani S."/>
            <person name="Elser J."/>
            <person name="Boyd A.E."/>
            <person name="Liston A."/>
            <person name="Spatafora J.W."/>
            <person name="Dharmwardhana P."/>
            <person name="Raja R."/>
            <person name="Sullivan C."/>
            <person name="Romanel E."/>
            <person name="Alves-Ferreira M."/>
            <person name="Kulheim C."/>
            <person name="Foley W."/>
            <person name="Carocha V."/>
            <person name="Paiva J."/>
            <person name="Kudrna D."/>
            <person name="Brommonschenkel S.H."/>
            <person name="Pasquali G."/>
            <person name="Byrne M."/>
            <person name="Rigault P."/>
            <person name="Tibbits J."/>
            <person name="Spokevicius A."/>
            <person name="Jones R.C."/>
            <person name="Steane D.A."/>
            <person name="Vaillancourt R.E."/>
            <person name="Potts B.M."/>
            <person name="Joubert F."/>
            <person name="Barry K."/>
            <person name="Pappas G.J."/>
            <person name="Strauss S.H."/>
            <person name="Jaiswal P."/>
            <person name="Grima-Pettenati J."/>
            <person name="Salse J."/>
            <person name="Van de Peer Y."/>
            <person name="Rokhsar D.S."/>
            <person name="Schmutz J."/>
        </authorList>
    </citation>
    <scope>NUCLEOTIDE SEQUENCE [LARGE SCALE GENOMIC DNA]</scope>
    <source>
        <strain evidence="2">cv. BRASUZ1</strain>
        <tissue evidence="1">Leaf extractions</tissue>
    </source>
</reference>
<accession>A0ACC3K2J1</accession>
<proteinExistence type="predicted"/>
<keyword evidence="2" id="KW-1185">Reference proteome</keyword>
<evidence type="ECO:0000313" key="1">
    <source>
        <dbReference type="EMBL" id="KAK3420603.1"/>
    </source>
</evidence>